<dbReference type="SUPFAM" id="SSF46938">
    <property type="entry name" value="CRAL/TRIO N-terminal domain"/>
    <property type="match status" value="1"/>
</dbReference>
<evidence type="ECO:0000256" key="1">
    <source>
        <dbReference type="SAM" id="MobiDB-lite"/>
    </source>
</evidence>
<feature type="region of interest" description="Disordered" evidence="1">
    <location>
        <begin position="1"/>
        <end position="21"/>
    </location>
</feature>
<protein>
    <submittedName>
        <fullName evidence="3">6055_t:CDS:1</fullName>
    </submittedName>
</protein>
<dbReference type="Gene3D" id="3.40.525.10">
    <property type="entry name" value="CRAL-TRIO lipid binding domain"/>
    <property type="match status" value="1"/>
</dbReference>
<dbReference type="OrthoDB" id="75724at2759"/>
<dbReference type="Proteomes" id="UP000789739">
    <property type="component" value="Unassembled WGS sequence"/>
</dbReference>
<feature type="domain" description="CRAL-TRIO" evidence="2">
    <location>
        <begin position="101"/>
        <end position="279"/>
    </location>
</feature>
<accession>A0A9N9AVW8</accession>
<dbReference type="PANTHER" id="PTHR45824">
    <property type="entry name" value="GH16843P"/>
    <property type="match status" value="1"/>
</dbReference>
<dbReference type="CDD" id="cd00170">
    <property type="entry name" value="SEC14"/>
    <property type="match status" value="1"/>
</dbReference>
<evidence type="ECO:0000313" key="4">
    <source>
        <dbReference type="Proteomes" id="UP000789739"/>
    </source>
</evidence>
<dbReference type="SMART" id="SM00516">
    <property type="entry name" value="SEC14"/>
    <property type="match status" value="1"/>
</dbReference>
<dbReference type="InterPro" id="IPR036865">
    <property type="entry name" value="CRAL-TRIO_dom_sf"/>
</dbReference>
<dbReference type="InterPro" id="IPR036273">
    <property type="entry name" value="CRAL/TRIO_N_dom_sf"/>
</dbReference>
<dbReference type="InterPro" id="IPR052578">
    <property type="entry name" value="PI_Transfer_CRAL-TRIO"/>
</dbReference>
<gene>
    <name evidence="3" type="ORF">PBRASI_LOCUS4882</name>
</gene>
<dbReference type="SUPFAM" id="SSF52087">
    <property type="entry name" value="CRAL/TRIO domain"/>
    <property type="match status" value="1"/>
</dbReference>
<dbReference type="PANTHER" id="PTHR45824:SF29">
    <property type="entry name" value="GH16843P"/>
    <property type="match status" value="1"/>
</dbReference>
<dbReference type="Pfam" id="PF00650">
    <property type="entry name" value="CRAL_TRIO"/>
    <property type="match status" value="1"/>
</dbReference>
<dbReference type="EMBL" id="CAJVPI010000532">
    <property type="protein sequence ID" value="CAG8546914.1"/>
    <property type="molecule type" value="Genomic_DNA"/>
</dbReference>
<proteinExistence type="predicted"/>
<organism evidence="3 4">
    <name type="scientific">Paraglomus brasilianum</name>
    <dbReference type="NCBI Taxonomy" id="144538"/>
    <lineage>
        <taxon>Eukaryota</taxon>
        <taxon>Fungi</taxon>
        <taxon>Fungi incertae sedis</taxon>
        <taxon>Mucoromycota</taxon>
        <taxon>Glomeromycotina</taxon>
        <taxon>Glomeromycetes</taxon>
        <taxon>Paraglomerales</taxon>
        <taxon>Paraglomeraceae</taxon>
        <taxon>Paraglomus</taxon>
    </lineage>
</organism>
<dbReference type="GO" id="GO:0008526">
    <property type="term" value="F:phosphatidylinositol transfer activity"/>
    <property type="evidence" value="ECO:0007669"/>
    <property type="project" value="TreeGrafter"/>
</dbReference>
<name>A0A9N9AVW8_9GLOM</name>
<dbReference type="AlphaFoldDB" id="A0A9N9AVW8"/>
<evidence type="ECO:0000259" key="2">
    <source>
        <dbReference type="PROSITE" id="PS50191"/>
    </source>
</evidence>
<evidence type="ECO:0000313" key="3">
    <source>
        <dbReference type="EMBL" id="CAG8546914.1"/>
    </source>
</evidence>
<dbReference type="PROSITE" id="PS50191">
    <property type="entry name" value="CRAL_TRIO"/>
    <property type="match status" value="1"/>
</dbReference>
<sequence>MPQTSIPILNPTSSGTDQLSSLTPDKSKLLSQFRSNLPDLLLSQNLSPSESTLKPITTDIALYCYLQGNKWSLPEAEKQWLKTVVWRIAYKTSEISYKDEDISKCARWRTNYVNGFDKFGRPIIYLKKRADKNEKPDFIAGLRLLVHSLETALKVMPATAHQLVIIMDFTLFHQSHSVPLPVAHETLTILSTHYPERLARAYLINAPFLLRCFLKLLSPFMDEVTRNKIVFVDNVPTEASKQDEAETKNDKKKIDPLLLEWIDESMLEVAYGGKLNFVYEHDIYWKFAEENGIKDW</sequence>
<reference evidence="3" key="1">
    <citation type="submission" date="2021-06" db="EMBL/GenBank/DDBJ databases">
        <authorList>
            <person name="Kallberg Y."/>
            <person name="Tangrot J."/>
            <person name="Rosling A."/>
        </authorList>
    </citation>
    <scope>NUCLEOTIDE SEQUENCE</scope>
    <source>
        <strain evidence="3">BR232B</strain>
    </source>
</reference>
<keyword evidence="4" id="KW-1185">Reference proteome</keyword>
<comment type="caution">
    <text evidence="3">The sequence shown here is derived from an EMBL/GenBank/DDBJ whole genome shotgun (WGS) entry which is preliminary data.</text>
</comment>
<dbReference type="InterPro" id="IPR001251">
    <property type="entry name" value="CRAL-TRIO_dom"/>
</dbReference>